<dbReference type="PANTHER" id="PTHR30622:SF3">
    <property type="entry name" value="UNDECAPRENYL-DIPHOSPHATASE"/>
    <property type="match status" value="1"/>
</dbReference>
<reference evidence="15 16" key="1">
    <citation type="submission" date="2020-09" db="EMBL/GenBank/DDBJ databases">
        <title>Roseomonas.</title>
        <authorList>
            <person name="Zhu W."/>
        </authorList>
    </citation>
    <scope>NUCLEOTIDE SEQUENCE [LARGE SCALE GENOMIC DNA]</scope>
    <source>
        <strain evidence="15 16">1311</strain>
    </source>
</reference>
<evidence type="ECO:0000256" key="3">
    <source>
        <dbReference type="ARBA" id="ARBA00012374"/>
    </source>
</evidence>
<keyword evidence="10 14" id="KW-0046">Antibiotic resistance</keyword>
<feature type="transmembrane region" description="Helical" evidence="14">
    <location>
        <begin position="46"/>
        <end position="63"/>
    </location>
</feature>
<dbReference type="NCBIfam" id="NF001389">
    <property type="entry name" value="PRK00281.1-2"/>
    <property type="match status" value="1"/>
</dbReference>
<dbReference type="GO" id="GO:0050380">
    <property type="term" value="F:undecaprenyl-diphosphatase activity"/>
    <property type="evidence" value="ECO:0007669"/>
    <property type="project" value="UniProtKB-EC"/>
</dbReference>
<accession>A0ABS3KDX0</accession>
<keyword evidence="7 14" id="KW-0378">Hydrolase</keyword>
<organism evidence="15 16">
    <name type="scientific">Roseomonas marmotae</name>
    <dbReference type="NCBI Taxonomy" id="2768161"/>
    <lineage>
        <taxon>Bacteria</taxon>
        <taxon>Pseudomonadati</taxon>
        <taxon>Pseudomonadota</taxon>
        <taxon>Alphaproteobacteria</taxon>
        <taxon>Acetobacterales</taxon>
        <taxon>Roseomonadaceae</taxon>
        <taxon>Roseomonas</taxon>
    </lineage>
</organism>
<keyword evidence="6 14" id="KW-0812">Transmembrane</keyword>
<evidence type="ECO:0000313" key="16">
    <source>
        <dbReference type="Proteomes" id="UP001518990"/>
    </source>
</evidence>
<keyword evidence="14" id="KW-0573">Peptidoglycan synthesis</keyword>
<comment type="caution">
    <text evidence="15">The sequence shown here is derived from an EMBL/GenBank/DDBJ whole genome shotgun (WGS) entry which is preliminary data.</text>
</comment>
<dbReference type="Proteomes" id="UP001518990">
    <property type="component" value="Unassembled WGS sequence"/>
</dbReference>
<evidence type="ECO:0000256" key="5">
    <source>
        <dbReference type="ARBA" id="ARBA00022475"/>
    </source>
</evidence>
<evidence type="ECO:0000256" key="10">
    <source>
        <dbReference type="ARBA" id="ARBA00023251"/>
    </source>
</evidence>
<feature type="transmembrane region" description="Helical" evidence="14">
    <location>
        <begin position="251"/>
        <end position="267"/>
    </location>
</feature>
<evidence type="ECO:0000256" key="13">
    <source>
        <dbReference type="ARBA" id="ARBA00047594"/>
    </source>
</evidence>
<feature type="transmembrane region" description="Helical" evidence="14">
    <location>
        <begin position="84"/>
        <end position="105"/>
    </location>
</feature>
<dbReference type="HAMAP" id="MF_01006">
    <property type="entry name" value="Undec_diphosphatase"/>
    <property type="match status" value="1"/>
</dbReference>
<keyword evidence="16" id="KW-1185">Reference proteome</keyword>
<comment type="miscellaneous">
    <text evidence="14">Bacitracin is thought to be involved in the inhibition of peptidoglycan synthesis by sequestering undecaprenyl diphosphate, thereby reducing the pool of lipid carrier available.</text>
</comment>
<gene>
    <name evidence="14" type="primary">uppP</name>
    <name evidence="15" type="ORF">IAI60_13740</name>
</gene>
<evidence type="ECO:0000256" key="2">
    <source>
        <dbReference type="ARBA" id="ARBA00010621"/>
    </source>
</evidence>
<keyword evidence="9 14" id="KW-0472">Membrane</keyword>
<dbReference type="Pfam" id="PF02673">
    <property type="entry name" value="BacA"/>
    <property type="match status" value="1"/>
</dbReference>
<evidence type="ECO:0000256" key="4">
    <source>
        <dbReference type="ARBA" id="ARBA00021581"/>
    </source>
</evidence>
<comment type="subcellular location">
    <subcellularLocation>
        <location evidence="1 14">Cell membrane</location>
        <topology evidence="1 14">Multi-pass membrane protein</topology>
    </subcellularLocation>
</comment>
<evidence type="ECO:0000256" key="9">
    <source>
        <dbReference type="ARBA" id="ARBA00023136"/>
    </source>
</evidence>
<feature type="transmembrane region" description="Helical" evidence="14">
    <location>
        <begin position="142"/>
        <end position="164"/>
    </location>
</feature>
<feature type="transmembrane region" description="Helical" evidence="14">
    <location>
        <begin position="184"/>
        <end position="206"/>
    </location>
</feature>
<keyword evidence="14" id="KW-0961">Cell wall biogenesis/degradation</keyword>
<feature type="transmembrane region" description="Helical" evidence="14">
    <location>
        <begin position="111"/>
        <end position="130"/>
    </location>
</feature>
<evidence type="ECO:0000256" key="6">
    <source>
        <dbReference type="ARBA" id="ARBA00022692"/>
    </source>
</evidence>
<evidence type="ECO:0000256" key="12">
    <source>
        <dbReference type="ARBA" id="ARBA00032932"/>
    </source>
</evidence>
<evidence type="ECO:0000313" key="15">
    <source>
        <dbReference type="EMBL" id="MBO1075673.1"/>
    </source>
</evidence>
<dbReference type="NCBIfam" id="TIGR00753">
    <property type="entry name" value="undec_PP_bacA"/>
    <property type="match status" value="1"/>
</dbReference>
<dbReference type="RefSeq" id="WP_207448045.1">
    <property type="nucleotide sequence ID" value="NZ_CP061091.1"/>
</dbReference>
<dbReference type="InterPro" id="IPR003824">
    <property type="entry name" value="UppP"/>
</dbReference>
<sequence length="272" mass="28897">MDALLLLSALLMGVVEGLTEFLPISSTGHLILLAELLDFEGPPGKTFEITIQLGAVLAVIWVFRDTLLRMAMGMWRRGSAEYYTAVNLLLAFLPAMMFGATLHGYITNLLFTPLVVAIALILGGIVIIAIERMRPAPSIHSIPEIGPLAALLIGLGQALAMIPGTSRSGATIISALLVGVDRKVAAEFSFLLAIPTMVAATAFSLFKARNELDFSAAGVIALGFVAAFVVALVVVRWLLAVISRIGFTPFGWYRIALGAVILVWLALRPAGA</sequence>
<keyword evidence="14" id="KW-0133">Cell shape</keyword>
<dbReference type="EMBL" id="JACTNF010000013">
    <property type="protein sequence ID" value="MBO1075673.1"/>
    <property type="molecule type" value="Genomic_DNA"/>
</dbReference>
<comment type="function">
    <text evidence="14">Catalyzes the dephosphorylation of undecaprenyl diphosphate (UPP). Confers resistance to bacitracin.</text>
</comment>
<dbReference type="NCBIfam" id="NF001390">
    <property type="entry name" value="PRK00281.1-4"/>
    <property type="match status" value="1"/>
</dbReference>
<protein>
    <recommendedName>
        <fullName evidence="4 14">Undecaprenyl-diphosphatase</fullName>
        <ecNumber evidence="3 14">3.6.1.27</ecNumber>
    </recommendedName>
    <alternativeName>
        <fullName evidence="12 14">Bacitracin resistance protein</fullName>
    </alternativeName>
    <alternativeName>
        <fullName evidence="11 14">Undecaprenyl pyrophosphate phosphatase</fullName>
    </alternativeName>
</protein>
<keyword evidence="8 14" id="KW-1133">Transmembrane helix</keyword>
<comment type="catalytic activity">
    <reaction evidence="13 14">
        <text>di-trans,octa-cis-undecaprenyl diphosphate + H2O = di-trans,octa-cis-undecaprenyl phosphate + phosphate + H(+)</text>
        <dbReference type="Rhea" id="RHEA:28094"/>
        <dbReference type="ChEBI" id="CHEBI:15377"/>
        <dbReference type="ChEBI" id="CHEBI:15378"/>
        <dbReference type="ChEBI" id="CHEBI:43474"/>
        <dbReference type="ChEBI" id="CHEBI:58405"/>
        <dbReference type="ChEBI" id="CHEBI:60392"/>
        <dbReference type="EC" id="3.6.1.27"/>
    </reaction>
</comment>
<keyword evidence="5 14" id="KW-1003">Cell membrane</keyword>
<evidence type="ECO:0000256" key="7">
    <source>
        <dbReference type="ARBA" id="ARBA00022801"/>
    </source>
</evidence>
<comment type="similarity">
    <text evidence="2 14">Belongs to the UppP family.</text>
</comment>
<evidence type="ECO:0000256" key="14">
    <source>
        <dbReference type="HAMAP-Rule" id="MF_01006"/>
    </source>
</evidence>
<evidence type="ECO:0000256" key="1">
    <source>
        <dbReference type="ARBA" id="ARBA00004651"/>
    </source>
</evidence>
<evidence type="ECO:0000256" key="11">
    <source>
        <dbReference type="ARBA" id="ARBA00032707"/>
    </source>
</evidence>
<name>A0ABS3KDX0_9PROT</name>
<dbReference type="EC" id="3.6.1.27" evidence="3 14"/>
<dbReference type="PANTHER" id="PTHR30622">
    <property type="entry name" value="UNDECAPRENYL-DIPHOSPHATASE"/>
    <property type="match status" value="1"/>
</dbReference>
<feature type="transmembrane region" description="Helical" evidence="14">
    <location>
        <begin position="218"/>
        <end position="239"/>
    </location>
</feature>
<proteinExistence type="inferred from homology"/>
<evidence type="ECO:0000256" key="8">
    <source>
        <dbReference type="ARBA" id="ARBA00022989"/>
    </source>
</evidence>